<evidence type="ECO:0000256" key="2">
    <source>
        <dbReference type="ARBA" id="ARBA00004953"/>
    </source>
</evidence>
<feature type="transmembrane region" description="Helical" evidence="9">
    <location>
        <begin position="149"/>
        <end position="171"/>
    </location>
</feature>
<comment type="function">
    <text evidence="9">Converts cobyric acid to cobinamide by the addition of aminopropanol on the F carboxylic group.</text>
</comment>
<evidence type="ECO:0000256" key="7">
    <source>
        <dbReference type="ARBA" id="ARBA00022989"/>
    </source>
</evidence>
<comment type="subcellular location">
    <subcellularLocation>
        <location evidence="1 9">Cell membrane</location>
        <topology evidence="1 9">Multi-pass membrane protein</topology>
    </subcellularLocation>
</comment>
<evidence type="ECO:0000256" key="8">
    <source>
        <dbReference type="ARBA" id="ARBA00023136"/>
    </source>
</evidence>
<dbReference type="RefSeq" id="WP_120810081.1">
    <property type="nucleotide sequence ID" value="NZ_RBID01000011.1"/>
</dbReference>
<keyword evidence="6 9" id="KW-0812">Transmembrane</keyword>
<dbReference type="UniPathway" id="UPA00148"/>
<keyword evidence="4 9" id="KW-1003">Cell membrane</keyword>
<organism evidence="10 11">
    <name type="scientific">Vogesella indigofera</name>
    <name type="common">Pseudomonas indigofera</name>
    <dbReference type="NCBI Taxonomy" id="45465"/>
    <lineage>
        <taxon>Bacteria</taxon>
        <taxon>Pseudomonadati</taxon>
        <taxon>Pseudomonadota</taxon>
        <taxon>Betaproteobacteria</taxon>
        <taxon>Neisseriales</taxon>
        <taxon>Chromobacteriaceae</taxon>
        <taxon>Vogesella</taxon>
    </lineage>
</organism>
<keyword evidence="8 9" id="KW-0472">Membrane</keyword>
<dbReference type="GO" id="GO:0005886">
    <property type="term" value="C:plasma membrane"/>
    <property type="evidence" value="ECO:0007669"/>
    <property type="project" value="UniProtKB-SubCell"/>
</dbReference>
<evidence type="ECO:0000313" key="11">
    <source>
        <dbReference type="Proteomes" id="UP000279384"/>
    </source>
</evidence>
<keyword evidence="5 9" id="KW-0169">Cobalamin biosynthesis</keyword>
<dbReference type="HAMAP" id="MF_00024">
    <property type="entry name" value="CobD_CbiB"/>
    <property type="match status" value="1"/>
</dbReference>
<dbReference type="Pfam" id="PF03186">
    <property type="entry name" value="CobD_Cbib"/>
    <property type="match status" value="1"/>
</dbReference>
<comment type="caution">
    <text evidence="10">The sequence shown here is derived from an EMBL/GenBank/DDBJ whole genome shotgun (WGS) entry which is preliminary data.</text>
</comment>
<dbReference type="GO" id="GO:0048472">
    <property type="term" value="F:threonine-phosphate decarboxylase activity"/>
    <property type="evidence" value="ECO:0007669"/>
    <property type="project" value="InterPro"/>
</dbReference>
<dbReference type="InterPro" id="IPR004485">
    <property type="entry name" value="Cobalamin_biosynth_CobD/CbiB"/>
</dbReference>
<dbReference type="PANTHER" id="PTHR34308">
    <property type="entry name" value="COBALAMIN BIOSYNTHESIS PROTEIN CBIB"/>
    <property type="match status" value="1"/>
</dbReference>
<feature type="transmembrane region" description="Helical" evidence="9">
    <location>
        <begin position="48"/>
        <end position="66"/>
    </location>
</feature>
<dbReference type="GO" id="GO:0015420">
    <property type="term" value="F:ABC-type vitamin B12 transporter activity"/>
    <property type="evidence" value="ECO:0007669"/>
    <property type="project" value="UniProtKB-UniRule"/>
</dbReference>
<evidence type="ECO:0000256" key="9">
    <source>
        <dbReference type="HAMAP-Rule" id="MF_00024"/>
    </source>
</evidence>
<accession>A0A495BHX6</accession>
<sequence length="299" mass="31672">MLSVAAPMAAALLLDRLLGEPRRYHPLVGFGNAAKLLEKTLNVGRKRLLRGLLAWLLLVLPLPLALAWLLAQLPALVAAALSVAVLYFTLGRQSLLEHTRPIGAALLSGDLPQARALAGRIVSRDLRDADEAAVTRAAAESLLENGHDAVFGALFWFAVGGAPAALAFRLANTLDAMWGYRNPRFERFGKVAARADDALGFVPARLTALAYALAGNTRLALRCWRQQAPQWDSPNAGPVMAAGAGALGVRLGGAATYHGQLEMRPSLGDGATPAAADIARAARLLDRALLLWLLLALPL</sequence>
<dbReference type="GO" id="GO:0009236">
    <property type="term" value="P:cobalamin biosynthetic process"/>
    <property type="evidence" value="ECO:0007669"/>
    <property type="project" value="UniProtKB-UniRule"/>
</dbReference>
<protein>
    <recommendedName>
        <fullName evidence="9">Cobalamin biosynthesis protein CobD</fullName>
    </recommendedName>
</protein>
<evidence type="ECO:0000313" key="10">
    <source>
        <dbReference type="EMBL" id="RKQ60954.1"/>
    </source>
</evidence>
<dbReference type="NCBIfam" id="TIGR00380">
    <property type="entry name" value="cobal_cbiB"/>
    <property type="match status" value="1"/>
</dbReference>
<dbReference type="PANTHER" id="PTHR34308:SF1">
    <property type="entry name" value="COBALAMIN BIOSYNTHESIS PROTEIN CBIB"/>
    <property type="match status" value="1"/>
</dbReference>
<dbReference type="AlphaFoldDB" id="A0A495BHX6"/>
<evidence type="ECO:0000256" key="5">
    <source>
        <dbReference type="ARBA" id="ARBA00022573"/>
    </source>
</evidence>
<gene>
    <name evidence="9" type="primary">cobD</name>
    <name evidence="10" type="ORF">C8E02_0719</name>
</gene>
<evidence type="ECO:0000256" key="1">
    <source>
        <dbReference type="ARBA" id="ARBA00004651"/>
    </source>
</evidence>
<evidence type="ECO:0000256" key="3">
    <source>
        <dbReference type="ARBA" id="ARBA00006263"/>
    </source>
</evidence>
<name>A0A495BHX6_VOGIN</name>
<comment type="pathway">
    <text evidence="2 9">Cofactor biosynthesis; adenosylcobalamin biosynthesis.</text>
</comment>
<evidence type="ECO:0000256" key="4">
    <source>
        <dbReference type="ARBA" id="ARBA00022475"/>
    </source>
</evidence>
<reference evidence="10 11" key="1">
    <citation type="submission" date="2018-10" db="EMBL/GenBank/DDBJ databases">
        <title>Genomic Encyclopedia of Type Strains, Phase IV (KMG-IV): sequencing the most valuable type-strain genomes for metagenomic binning, comparative biology and taxonomic classification.</title>
        <authorList>
            <person name="Goeker M."/>
        </authorList>
    </citation>
    <scope>NUCLEOTIDE SEQUENCE [LARGE SCALE GENOMIC DNA]</scope>
    <source>
        <strain evidence="10 11">DSM 3303</strain>
    </source>
</reference>
<comment type="caution">
    <text evidence="9">Lacks conserved residue(s) required for the propagation of feature annotation.</text>
</comment>
<dbReference type="EMBL" id="RBID01000011">
    <property type="protein sequence ID" value="RKQ60954.1"/>
    <property type="molecule type" value="Genomic_DNA"/>
</dbReference>
<comment type="similarity">
    <text evidence="3 9">Belongs to the CobD/CbiB family.</text>
</comment>
<proteinExistence type="inferred from homology"/>
<evidence type="ECO:0000256" key="6">
    <source>
        <dbReference type="ARBA" id="ARBA00022692"/>
    </source>
</evidence>
<keyword evidence="7 9" id="KW-1133">Transmembrane helix</keyword>
<dbReference type="Proteomes" id="UP000279384">
    <property type="component" value="Unassembled WGS sequence"/>
</dbReference>